<feature type="transmembrane region" description="Helical" evidence="7">
    <location>
        <begin position="449"/>
        <end position="470"/>
    </location>
</feature>
<feature type="transmembrane region" description="Helical" evidence="7">
    <location>
        <begin position="500"/>
        <end position="520"/>
    </location>
</feature>
<keyword evidence="3 7" id="KW-0812">Transmembrane</keyword>
<evidence type="ECO:0000259" key="8">
    <source>
        <dbReference type="Pfam" id="PF02687"/>
    </source>
</evidence>
<keyword evidence="2" id="KW-1003">Cell membrane</keyword>
<dbReference type="GO" id="GO:0022857">
    <property type="term" value="F:transmembrane transporter activity"/>
    <property type="evidence" value="ECO:0007669"/>
    <property type="project" value="TreeGrafter"/>
</dbReference>
<gene>
    <name evidence="10" type="ORF">P8935_12090</name>
</gene>
<reference evidence="10" key="1">
    <citation type="submission" date="2023-03" db="EMBL/GenBank/DDBJ databases">
        <title>Edaphobacter sp.</title>
        <authorList>
            <person name="Huber K.J."/>
            <person name="Papendorf J."/>
            <person name="Pilke C."/>
            <person name="Bunk B."/>
            <person name="Sproeer C."/>
            <person name="Pester M."/>
        </authorList>
    </citation>
    <scope>NUCLEOTIDE SEQUENCE</scope>
    <source>
        <strain evidence="10">DSM 110680</strain>
    </source>
</reference>
<dbReference type="InterPro" id="IPR025857">
    <property type="entry name" value="MacB_PCD"/>
</dbReference>
<evidence type="ECO:0000256" key="1">
    <source>
        <dbReference type="ARBA" id="ARBA00004651"/>
    </source>
</evidence>
<dbReference type="GO" id="GO:0005886">
    <property type="term" value="C:plasma membrane"/>
    <property type="evidence" value="ECO:0007669"/>
    <property type="project" value="UniProtKB-SubCell"/>
</dbReference>
<dbReference type="NCBIfam" id="TIGR03434">
    <property type="entry name" value="ADOP"/>
    <property type="match status" value="1"/>
</dbReference>
<protein>
    <submittedName>
        <fullName evidence="10">ABC transporter permease</fullName>
    </submittedName>
</protein>
<feature type="domain" description="ABC3 transporter permease C-terminal" evidence="8">
    <location>
        <begin position="360"/>
        <end position="474"/>
    </location>
</feature>
<organism evidence="10">
    <name type="scientific">Telmatobacter sp. DSM 110680</name>
    <dbReference type="NCBI Taxonomy" id="3036704"/>
    <lineage>
        <taxon>Bacteria</taxon>
        <taxon>Pseudomonadati</taxon>
        <taxon>Acidobacteriota</taxon>
        <taxon>Terriglobia</taxon>
        <taxon>Terriglobales</taxon>
        <taxon>Acidobacteriaceae</taxon>
        <taxon>Telmatobacter</taxon>
    </lineage>
</organism>
<proteinExistence type="inferred from homology"/>
<keyword evidence="5 7" id="KW-0472">Membrane</keyword>
<dbReference type="AlphaFoldDB" id="A0AAU7DRT5"/>
<dbReference type="PANTHER" id="PTHR30572">
    <property type="entry name" value="MEMBRANE COMPONENT OF TRANSPORTER-RELATED"/>
    <property type="match status" value="1"/>
</dbReference>
<dbReference type="InterPro" id="IPR050250">
    <property type="entry name" value="Macrolide_Exporter_MacB"/>
</dbReference>
<dbReference type="InterPro" id="IPR017800">
    <property type="entry name" value="ADOP"/>
</dbReference>
<feature type="domain" description="MacB-like periplasmic core" evidence="9">
    <location>
        <begin position="90"/>
        <end position="308"/>
    </location>
</feature>
<dbReference type="Pfam" id="PF02687">
    <property type="entry name" value="FtsX"/>
    <property type="match status" value="2"/>
</dbReference>
<keyword evidence="4 7" id="KW-1133">Transmembrane helix</keyword>
<accession>A0AAU7DRT5</accession>
<feature type="transmembrane region" description="Helical" evidence="7">
    <location>
        <begin position="89"/>
        <end position="111"/>
    </location>
</feature>
<dbReference type="EMBL" id="CP121196">
    <property type="protein sequence ID" value="XBH20034.1"/>
    <property type="molecule type" value="Genomic_DNA"/>
</dbReference>
<evidence type="ECO:0000313" key="10">
    <source>
        <dbReference type="EMBL" id="XBH20034.1"/>
    </source>
</evidence>
<evidence type="ECO:0000256" key="2">
    <source>
        <dbReference type="ARBA" id="ARBA00022475"/>
    </source>
</evidence>
<comment type="similarity">
    <text evidence="6">Belongs to the ABC-4 integral membrane protein family.</text>
</comment>
<feature type="transmembrane region" description="Helical" evidence="7">
    <location>
        <begin position="820"/>
        <end position="841"/>
    </location>
</feature>
<feature type="transmembrane region" description="Helical" evidence="7">
    <location>
        <begin position="408"/>
        <end position="429"/>
    </location>
</feature>
<sequence>MNPFPRLFGRNRRYQDIDVSVQEHIQERADELESEGMPRKQAEQAARREFGNVALVQQRSREQWQWRALESMLADFKFTLRRLRKSPGFTVTVLLTLAIGIGANTAVFSVVDGVLLKPLPYPDSNQLAALWLDAPGAPGLANFESGLRLSASMYFTFSEHNRTFQSLGVWAPSTANVTGIAQPEQVHTLLITDGVLQTLDIHPAFGRWLSQADQDPHGAKRVMLSYGYWQRRFGGDRNVIGRSIQLDAKTCEIIGVMPRGFRVVDNDFDMLAPLQFDRGNLKLAGFGYNGIGRLKPGISLAQANGDIGRLISTWMDTFSNGPGTNPHYYDLWKVSPHFRSLKQQVIGNISNVLWVVMATVGLVMLIACVNIANLLLVRADSRQHELSIRAALGAGRARIVRELLFESVLLGLIGGVFALGVASAGLRLLVAFGPVNLPRLSEVTLDAHALAFTLALSVISGLLFGSIPAIKYARTRAAAALSGANRTASAGRVRQRSRSVLVVAQVAMALVLLVSALLMIRTFAALRNVEPGFTDPDHLQLMHIYIPDLLVADPRTVTHQQNEIADKISAVPGVTSVGFAAAAPMEGFEPNWDEIGAEGKVYPGGEPPLRMFNYVSPGYFQTAGTRMVAGRDFTWSDIYNLNRYVIVSENFARENWGPASAAIGKRVRQFSSMPWVEVIGVVQDVRHNGVDEKAPAIVYWPAMLESPYTRTPTLDAPREVTFAIRTNRAGSESLIGDVQQAVWSVNNNLPVATPSTMQEIYSKSMARTSFTLTMLAIAGTMALALGIIGIYGVLSYAVAQRTREIGIRLALGAQKNELKWMFVRSALTLTVIGVSIGIAAAAALTQSMKALLFDISPLDPLTFLTVPLILTAAALLASYLPARRAAAVNPVVALRVE</sequence>
<comment type="subcellular location">
    <subcellularLocation>
        <location evidence="1">Cell membrane</location>
        <topology evidence="1">Multi-pass membrane protein</topology>
    </subcellularLocation>
</comment>
<evidence type="ECO:0000259" key="9">
    <source>
        <dbReference type="Pfam" id="PF12704"/>
    </source>
</evidence>
<dbReference type="InterPro" id="IPR047928">
    <property type="entry name" value="Perm_prefix_1"/>
</dbReference>
<dbReference type="NCBIfam" id="NF038403">
    <property type="entry name" value="perm_prefix_1"/>
    <property type="match status" value="1"/>
</dbReference>
<dbReference type="PANTHER" id="PTHR30572:SF4">
    <property type="entry name" value="ABC TRANSPORTER PERMEASE YTRF"/>
    <property type="match status" value="1"/>
</dbReference>
<name>A0AAU7DRT5_9BACT</name>
<feature type="domain" description="ABC3 transporter permease C-terminal" evidence="8">
    <location>
        <begin position="777"/>
        <end position="890"/>
    </location>
</feature>
<feature type="domain" description="MacB-like periplasmic core" evidence="9">
    <location>
        <begin position="528"/>
        <end position="701"/>
    </location>
</feature>
<evidence type="ECO:0000256" key="5">
    <source>
        <dbReference type="ARBA" id="ARBA00023136"/>
    </source>
</evidence>
<dbReference type="InterPro" id="IPR003838">
    <property type="entry name" value="ABC3_permease_C"/>
</dbReference>
<evidence type="ECO:0000256" key="4">
    <source>
        <dbReference type="ARBA" id="ARBA00022989"/>
    </source>
</evidence>
<dbReference type="RefSeq" id="WP_348265258.1">
    <property type="nucleotide sequence ID" value="NZ_CP121196.1"/>
</dbReference>
<feature type="transmembrane region" description="Helical" evidence="7">
    <location>
        <begin position="772"/>
        <end position="799"/>
    </location>
</feature>
<feature type="transmembrane region" description="Helical" evidence="7">
    <location>
        <begin position="861"/>
        <end position="880"/>
    </location>
</feature>
<feature type="transmembrane region" description="Helical" evidence="7">
    <location>
        <begin position="352"/>
        <end position="377"/>
    </location>
</feature>
<evidence type="ECO:0000256" key="7">
    <source>
        <dbReference type="SAM" id="Phobius"/>
    </source>
</evidence>
<dbReference type="Pfam" id="PF12704">
    <property type="entry name" value="MacB_PCD"/>
    <property type="match status" value="2"/>
</dbReference>
<evidence type="ECO:0000256" key="3">
    <source>
        <dbReference type="ARBA" id="ARBA00022692"/>
    </source>
</evidence>
<evidence type="ECO:0000256" key="6">
    <source>
        <dbReference type="ARBA" id="ARBA00038076"/>
    </source>
</evidence>